<dbReference type="Pfam" id="PF12895">
    <property type="entry name" value="ANAPC3"/>
    <property type="match status" value="1"/>
</dbReference>
<dbReference type="SMART" id="SM00028">
    <property type="entry name" value="TPR"/>
    <property type="match status" value="5"/>
</dbReference>
<dbReference type="Pfam" id="PF13432">
    <property type="entry name" value="TPR_16"/>
    <property type="match status" value="2"/>
</dbReference>
<dbReference type="InterPro" id="IPR011990">
    <property type="entry name" value="TPR-like_helical_dom_sf"/>
</dbReference>
<evidence type="ECO:0000256" key="1">
    <source>
        <dbReference type="PROSITE-ProRule" id="PRU00339"/>
    </source>
</evidence>
<dbReference type="RefSeq" id="WP_192029774.1">
    <property type="nucleotide sequence ID" value="NZ_JACYTR010000021.1"/>
</dbReference>
<dbReference type="Proteomes" id="UP000613768">
    <property type="component" value="Unassembled WGS sequence"/>
</dbReference>
<dbReference type="PROSITE" id="PS50005">
    <property type="entry name" value="TPR"/>
    <property type="match status" value="1"/>
</dbReference>
<protein>
    <submittedName>
        <fullName evidence="4">Tetratricopeptide repeat protein</fullName>
    </submittedName>
</protein>
<dbReference type="SUPFAM" id="SSF48452">
    <property type="entry name" value="TPR-like"/>
    <property type="match status" value="2"/>
</dbReference>
<dbReference type="PANTHER" id="PTHR12558">
    <property type="entry name" value="CELL DIVISION CYCLE 16,23,27"/>
    <property type="match status" value="1"/>
</dbReference>
<name>A0AAW3ZJR8_9GAMM</name>
<comment type="caution">
    <text evidence="4">The sequence shown here is derived from an EMBL/GenBank/DDBJ whole genome shotgun (WGS) entry which is preliminary data.</text>
</comment>
<evidence type="ECO:0000313" key="5">
    <source>
        <dbReference type="Proteomes" id="UP000613768"/>
    </source>
</evidence>
<feature type="chain" id="PRO_5043744596" evidence="3">
    <location>
        <begin position="26"/>
        <end position="419"/>
    </location>
</feature>
<sequence>MTPTRLLHAVVALLLLVVFAVPADAARSKKDEKPEPAYPNAVRKDPEHSVSRRLAKQVQKTYDLAQGEDFEKTYEAAVAVRDSKFAGPYEKSLAWQIIGISWIDRDDYPKAIEAFEQTIENDGLGNDQHYQTMFQISQLYMSEEDYDNALKWLNRFFDETQGAKPEQLAVKANILYRQEKPAEAIDVMKRAITESDDPQTSWYQILLACYAETEQYDEAGKLAEQLLEKNPNDKPLMRNLAAIYMNADMNDKAIAVLERAKANGMLTEERDYKQLYQLYHYAEKEAEAIATINEGLAKGILPETVETYRFLGEANYFGENLPGAIEAYRKAAALATDGEMHINLARVLYEESRWAEAKQAANDALSRGVRRRGDAYILLGGAELESGNRAAAIAAYKEAAKYPETENNAKSWLRSVGVK</sequence>
<proteinExistence type="predicted"/>
<dbReference type="PANTHER" id="PTHR12558:SF13">
    <property type="entry name" value="CELL DIVISION CYCLE PROTEIN 27 HOMOLOG"/>
    <property type="match status" value="1"/>
</dbReference>
<dbReference type="InterPro" id="IPR019734">
    <property type="entry name" value="TPR_rpt"/>
</dbReference>
<feature type="repeat" description="TPR" evidence="1">
    <location>
        <begin position="92"/>
        <end position="125"/>
    </location>
</feature>
<keyword evidence="3" id="KW-0732">Signal</keyword>
<dbReference type="Gene3D" id="1.25.40.10">
    <property type="entry name" value="Tetratricopeptide repeat domain"/>
    <property type="match status" value="3"/>
</dbReference>
<dbReference type="AlphaFoldDB" id="A0AAW3ZJR8"/>
<feature type="signal peptide" evidence="3">
    <location>
        <begin position="1"/>
        <end position="25"/>
    </location>
</feature>
<organism evidence="4 5">
    <name type="scientific">Pseudomarimonas arenosa</name>
    <dbReference type="NCBI Taxonomy" id="2774145"/>
    <lineage>
        <taxon>Bacteria</taxon>
        <taxon>Pseudomonadati</taxon>
        <taxon>Pseudomonadota</taxon>
        <taxon>Gammaproteobacteria</taxon>
        <taxon>Lysobacterales</taxon>
        <taxon>Lysobacteraceae</taxon>
        <taxon>Pseudomarimonas</taxon>
    </lineage>
</organism>
<keyword evidence="1" id="KW-0802">TPR repeat</keyword>
<evidence type="ECO:0000256" key="2">
    <source>
        <dbReference type="SAM" id="MobiDB-lite"/>
    </source>
</evidence>
<feature type="region of interest" description="Disordered" evidence="2">
    <location>
        <begin position="29"/>
        <end position="50"/>
    </location>
</feature>
<reference evidence="4 5" key="1">
    <citation type="submission" date="2020-09" db="EMBL/GenBank/DDBJ databases">
        <title>Pseudoxanthomonas sp. CAU 1598 isolated from sand of Yaerae Beach.</title>
        <authorList>
            <person name="Kim W."/>
        </authorList>
    </citation>
    <scope>NUCLEOTIDE SEQUENCE [LARGE SCALE GENOMIC DNA]</scope>
    <source>
        <strain evidence="4 5">CAU 1598</strain>
    </source>
</reference>
<accession>A0AAW3ZJR8</accession>
<evidence type="ECO:0000313" key="4">
    <source>
        <dbReference type="EMBL" id="MBD8526353.1"/>
    </source>
</evidence>
<evidence type="ECO:0000256" key="3">
    <source>
        <dbReference type="SAM" id="SignalP"/>
    </source>
</evidence>
<gene>
    <name evidence="4" type="ORF">IFO71_11455</name>
</gene>
<keyword evidence="5" id="KW-1185">Reference proteome</keyword>
<dbReference type="EMBL" id="JACYTR010000021">
    <property type="protein sequence ID" value="MBD8526353.1"/>
    <property type="molecule type" value="Genomic_DNA"/>
</dbReference>